<sequence length="97" mass="10557">ETDAWLDWTVGAANMVAMSAALARLLSATRTAIMCFLKDPEDQKLGEYSESRAYALKKLNATFDEVLEGVLEELGIIGGIGFRYSYATLPRGYTATG</sequence>
<proteinExistence type="predicted"/>
<dbReference type="AlphaFoldDB" id="X1CJW8"/>
<protein>
    <submittedName>
        <fullName evidence="1">Uncharacterized protein</fullName>
    </submittedName>
</protein>
<comment type="caution">
    <text evidence="1">The sequence shown here is derived from an EMBL/GenBank/DDBJ whole genome shotgun (WGS) entry which is preliminary data.</text>
</comment>
<reference evidence="1" key="1">
    <citation type="journal article" date="2014" name="Front. Microbiol.">
        <title>High frequency of phylogenetically diverse reductive dehalogenase-homologous genes in deep subseafloor sedimentary metagenomes.</title>
        <authorList>
            <person name="Kawai M."/>
            <person name="Futagami T."/>
            <person name="Toyoda A."/>
            <person name="Takaki Y."/>
            <person name="Nishi S."/>
            <person name="Hori S."/>
            <person name="Arai W."/>
            <person name="Tsubouchi T."/>
            <person name="Morono Y."/>
            <person name="Uchiyama I."/>
            <person name="Ito T."/>
            <person name="Fujiyama A."/>
            <person name="Inagaki F."/>
            <person name="Takami H."/>
        </authorList>
    </citation>
    <scope>NUCLEOTIDE SEQUENCE</scope>
    <source>
        <strain evidence="1">Expedition CK06-06</strain>
    </source>
</reference>
<feature type="non-terminal residue" evidence="1">
    <location>
        <position position="1"/>
    </location>
</feature>
<name>X1CJW8_9ZZZZ</name>
<gene>
    <name evidence="1" type="ORF">S01H4_61086</name>
</gene>
<accession>X1CJW8</accession>
<evidence type="ECO:0000313" key="1">
    <source>
        <dbReference type="EMBL" id="GAH08002.1"/>
    </source>
</evidence>
<organism evidence="1">
    <name type="scientific">marine sediment metagenome</name>
    <dbReference type="NCBI Taxonomy" id="412755"/>
    <lineage>
        <taxon>unclassified sequences</taxon>
        <taxon>metagenomes</taxon>
        <taxon>ecological metagenomes</taxon>
    </lineage>
</organism>
<dbReference type="EMBL" id="BART01036148">
    <property type="protein sequence ID" value="GAH08002.1"/>
    <property type="molecule type" value="Genomic_DNA"/>
</dbReference>